<proteinExistence type="predicted"/>
<evidence type="ECO:0000313" key="1">
    <source>
        <dbReference type="EMBL" id="QKF07270.1"/>
    </source>
</evidence>
<evidence type="ECO:0008006" key="3">
    <source>
        <dbReference type="Google" id="ProtNLM"/>
    </source>
</evidence>
<evidence type="ECO:0000313" key="2">
    <source>
        <dbReference type="Proteomes" id="UP000503297"/>
    </source>
</evidence>
<protein>
    <recommendedName>
        <fullName evidence="3">DUF697 domain-containing protein</fullName>
    </recommendedName>
</protein>
<dbReference type="RefSeq" id="WP_173164287.1">
    <property type="nucleotide sequence ID" value="NZ_CP053716.1"/>
</dbReference>
<keyword evidence="2" id="KW-1185">Reference proteome</keyword>
<gene>
    <name evidence="1" type="ORF">HLV38_03395</name>
</gene>
<dbReference type="EMBL" id="CP053716">
    <property type="protein sequence ID" value="QKF07270.1"/>
    <property type="molecule type" value="Genomic_DNA"/>
</dbReference>
<name>A0A6M8IZY2_9ACTN</name>
<dbReference type="KEGG" id="bwa:HLV38_03395"/>
<dbReference type="Proteomes" id="UP000503297">
    <property type="component" value="Chromosome"/>
</dbReference>
<dbReference type="AlphaFoldDB" id="A0A6M8IZY2"/>
<organism evidence="1 2">
    <name type="scientific">Berryella wangjianweii</name>
    <dbReference type="NCBI Taxonomy" id="2734634"/>
    <lineage>
        <taxon>Bacteria</taxon>
        <taxon>Bacillati</taxon>
        <taxon>Actinomycetota</taxon>
        <taxon>Coriobacteriia</taxon>
        <taxon>Eggerthellales</taxon>
        <taxon>Eggerthellaceae</taxon>
        <taxon>Berryella</taxon>
    </lineage>
</organism>
<accession>A0A6M8IZY2</accession>
<reference evidence="2" key="1">
    <citation type="submission" date="2020-05" db="EMBL/GenBank/DDBJ databases">
        <title>Novel species in genus Nocardioides.</title>
        <authorList>
            <person name="Zhang G."/>
        </authorList>
    </citation>
    <scope>NUCLEOTIDE SEQUENCE [LARGE SCALE GENOMIC DNA]</scope>
    <source>
        <strain evidence="2">zg-1050</strain>
    </source>
</reference>
<sequence>MQLPVDVSAVMDQARTIEEERATPIALGVYLDESAPDDLASFARELFANPPANVELHVACFGRVAVPVRGDHDVAVVVAGLSDTVGAMAGDLRAAGVPAMVVSTLPALACQIASAAGRPLPVLDVVAPVAAQAPGALRSVASAASAAAGAVAQALDGIPGVPGPASGALRGVANVTGAASAPEASADDLFDEAAEPYALQGQARELLLLRMGQWLVQACPQKSLALALAFPCARRPLALEAVGSAAMQNAGIGVLDVIPGADMPLMTLNQVRMTLAIAAAYGEPMTIERVREVIAIVGAGFAFRTVAREVGGLIPVAGFAVRGTIGYTGTVAMGRAVIEYFESGRSVAGIAQAAAQGAGRAVHAAGGALAKAGANPTVQRARTGLSAGARTMARGAQGAAGGAARAARSLADSARARVRGRG</sequence>